<comment type="caution">
    <text evidence="7">The sequence shown here is derived from an EMBL/GenBank/DDBJ whole genome shotgun (WGS) entry which is preliminary data.</text>
</comment>
<dbReference type="EMBL" id="JBJKBG010000011">
    <property type="protein sequence ID" value="KAL3715810.1"/>
    <property type="molecule type" value="Genomic_DNA"/>
</dbReference>
<feature type="domain" description="RRP12 HEAT" evidence="4">
    <location>
        <begin position="369"/>
        <end position="666"/>
    </location>
</feature>
<dbReference type="InterPro" id="IPR057546">
    <property type="entry name" value="HEAT_GCN1"/>
</dbReference>
<dbReference type="AlphaFoldDB" id="A0ABD3ILI0"/>
<dbReference type="InterPro" id="IPR016024">
    <property type="entry name" value="ARM-type_fold"/>
</dbReference>
<evidence type="ECO:0008006" key="9">
    <source>
        <dbReference type="Google" id="ProtNLM"/>
    </source>
</evidence>
<evidence type="ECO:0000259" key="4">
    <source>
        <dbReference type="Pfam" id="PF08161"/>
    </source>
</evidence>
<reference evidence="7 8" key="1">
    <citation type="submission" date="2024-11" db="EMBL/GenBank/DDBJ databases">
        <title>Chromosome-level genome assembly of Eucalyptus globulus Labill. provides insights into its genome evolution.</title>
        <authorList>
            <person name="Li X."/>
        </authorList>
    </citation>
    <scope>NUCLEOTIDE SEQUENCE [LARGE SCALE GENOMIC DNA]</scope>
    <source>
        <strain evidence="7">CL2024</strain>
        <tissue evidence="7">Fresh tender leaves</tissue>
    </source>
</reference>
<dbReference type="Pfam" id="PF23271">
    <property type="entry name" value="HEAT_GCN1"/>
    <property type="match status" value="1"/>
</dbReference>
<feature type="compositionally biased region" description="Basic and acidic residues" evidence="3">
    <location>
        <begin position="1112"/>
        <end position="1121"/>
    </location>
</feature>
<feature type="domain" description="RRP12 N-terminal HEAT" evidence="6">
    <location>
        <begin position="29"/>
        <end position="297"/>
    </location>
</feature>
<feature type="compositionally biased region" description="Basic and acidic residues" evidence="3">
    <location>
        <begin position="23"/>
        <end position="34"/>
    </location>
</feature>
<evidence type="ECO:0000313" key="7">
    <source>
        <dbReference type="EMBL" id="KAL3715810.1"/>
    </source>
</evidence>
<dbReference type="Pfam" id="PF08161">
    <property type="entry name" value="RRP12_HEAT"/>
    <property type="match status" value="1"/>
</dbReference>
<dbReference type="InterPro" id="IPR011989">
    <property type="entry name" value="ARM-like"/>
</dbReference>
<accession>A0ABD3ILI0</accession>
<comment type="similarity">
    <text evidence="1">Belongs to the RRP12 family.</text>
</comment>
<feature type="compositionally biased region" description="Basic and acidic residues" evidence="3">
    <location>
        <begin position="1035"/>
        <end position="1049"/>
    </location>
</feature>
<organism evidence="7 8">
    <name type="scientific">Eucalyptus globulus</name>
    <name type="common">Tasmanian blue gum</name>
    <dbReference type="NCBI Taxonomy" id="34317"/>
    <lineage>
        <taxon>Eukaryota</taxon>
        <taxon>Viridiplantae</taxon>
        <taxon>Streptophyta</taxon>
        <taxon>Embryophyta</taxon>
        <taxon>Tracheophyta</taxon>
        <taxon>Spermatophyta</taxon>
        <taxon>Magnoliopsida</taxon>
        <taxon>eudicotyledons</taxon>
        <taxon>Gunneridae</taxon>
        <taxon>Pentapetalae</taxon>
        <taxon>rosids</taxon>
        <taxon>malvids</taxon>
        <taxon>Myrtales</taxon>
        <taxon>Myrtaceae</taxon>
        <taxon>Myrtoideae</taxon>
        <taxon>Eucalypteae</taxon>
        <taxon>Eucalyptus</taxon>
    </lineage>
</organism>
<name>A0ABD3ILI0_EUCGL</name>
<proteinExistence type="inferred from homology"/>
<dbReference type="InterPro" id="IPR012978">
    <property type="entry name" value="HEAT_RRP12"/>
</dbReference>
<sequence>MKPQKHRQRKQEERPSLLQQDQQMEHDRADEPLRDGADVCQQLMDRYAKSSAPQHRHLLATAAAMRAILDAESLPPHARLLLRRRHALDSTEVAALMSFLVIVLPAVPPQGIAPARAREAAEVLAEVLAREEEKLAVSSVRSAVKCLGVLLGFCDLEDWDSVKFGSKTLLKFSLAKRPKVRRCAQECLEKVFKCFKSSSVVRKASKLVLSSFESCISSADWSRTTSPEDGSKDDKLFKSENIGFLHMLNVLVSVCPYLSAKVSIQILSELDKLMSLGFSALTTLILKIIEALLETIAVGDTGQEIESVITSLASYVSSKENSVDTVMTAANLLRVALHKFHTGGSSLWIKNLPVVWESLAGLLVGEADAALQASSILKDLINEQVNEETFHMESQPSDDISEESLETIAIRRICIALESALSAHGETPNQHALSVISLLYLNLSSPLISKCCVGKTSYIYMRSILLKLVHLMTSAERGPSITGHHQRCIGSAVIAMGPEKMLSIVPISLHPDNFSSSNVWLVPILRDYVVGSSLEYYMDYIVPLANLSSVLVLEVFKKSVLGKELLGHAHDLWKLLPAFCRGSSDTDKQFRRLAVLLTDFLKKYSFMHEIVALALKILVNQNTSVLGSRVVKDLDTCTMQKTASRNIKALSSSSTELLQLLLDLFVDSIPATRSYLKDAIGCLASITDSSATREIFKDEFERGRDEMDVSTDKEPGNEHAINVNAKRCLLLEISSFFIEGAQKDLIDLVFSFVKHTFQESNDNSHAEAYDALSKILEVHPWFCSSQYSQLIDLLIGLRTPSDIATLRSRFACFHVLMVHALKINSVEEKEGEEEKEESKAFFILNEIILVLKDAKEESRKKAYDVLINISSSLRSISPVSSVAPYQKLINMIVGYLSGSSPQITSGAVSALSILVYKHTDICLSIPDLIPSVLSLLQSKAVEVIKAVLGFVKVVVSCLRNEDLQSLLSDIVDGVISWSSVSRHHHFRSKVTVILEIMTRKCGFAAVQLVTPEKYKGFLKIVMENRRNKTSNEGGIENKEASANQKDVRGRGYKRRLKNKDGSPHSGEYETSLTADGRLEGSKKDGHLAAGKFSKKQSNESGKKRKRTFHKLKSGEKRKMELKGSMSMETSMRNHKASRARNGNNAARKKQKK</sequence>
<dbReference type="PANTHER" id="PTHR48412:SF1">
    <property type="entry name" value="ARM REPEAT SUPERFAMILY PROTEIN"/>
    <property type="match status" value="1"/>
</dbReference>
<evidence type="ECO:0000259" key="5">
    <source>
        <dbReference type="Pfam" id="PF23271"/>
    </source>
</evidence>
<dbReference type="Proteomes" id="UP001634007">
    <property type="component" value="Unassembled WGS sequence"/>
</dbReference>
<feature type="region of interest" description="Disordered" evidence="3">
    <location>
        <begin position="1029"/>
        <end position="1152"/>
    </location>
</feature>
<keyword evidence="2" id="KW-0677">Repeat</keyword>
<gene>
    <name evidence="7" type="ORF">ACJRO7_007545</name>
</gene>
<evidence type="ECO:0000256" key="1">
    <source>
        <dbReference type="ARBA" id="ARBA00007690"/>
    </source>
</evidence>
<keyword evidence="8" id="KW-1185">Reference proteome</keyword>
<evidence type="ECO:0000259" key="6">
    <source>
        <dbReference type="Pfam" id="PF25772"/>
    </source>
</evidence>
<dbReference type="SUPFAM" id="SSF48371">
    <property type="entry name" value="ARM repeat"/>
    <property type="match status" value="2"/>
</dbReference>
<feature type="compositionally biased region" description="Basic and acidic residues" evidence="3">
    <location>
        <begin position="1076"/>
        <end position="1086"/>
    </location>
</feature>
<feature type="domain" description="Stalled ribosome sensor GCN1-like HEAT repeats region" evidence="5">
    <location>
        <begin position="843"/>
        <end position="982"/>
    </location>
</feature>
<feature type="compositionally biased region" description="Basic residues" evidence="3">
    <location>
        <begin position="1102"/>
        <end position="1111"/>
    </location>
</feature>
<evidence type="ECO:0000313" key="8">
    <source>
        <dbReference type="Proteomes" id="UP001634007"/>
    </source>
</evidence>
<dbReference type="Pfam" id="PF25772">
    <property type="entry name" value="HEAT_RRP12_N"/>
    <property type="match status" value="1"/>
</dbReference>
<evidence type="ECO:0000256" key="2">
    <source>
        <dbReference type="ARBA" id="ARBA00022737"/>
    </source>
</evidence>
<dbReference type="Gene3D" id="1.25.10.10">
    <property type="entry name" value="Leucine-rich Repeat Variant"/>
    <property type="match status" value="1"/>
</dbReference>
<feature type="region of interest" description="Disordered" evidence="3">
    <location>
        <begin position="1"/>
        <end position="34"/>
    </location>
</feature>
<evidence type="ECO:0000256" key="3">
    <source>
        <dbReference type="SAM" id="MobiDB-lite"/>
    </source>
</evidence>
<dbReference type="PANTHER" id="PTHR48412">
    <property type="entry name" value="ARM REPEAT SUPERFAMILY PROTEIN"/>
    <property type="match status" value="1"/>
</dbReference>
<dbReference type="InterPro" id="IPR057860">
    <property type="entry name" value="HEAT_RRP12_N"/>
</dbReference>
<protein>
    <recommendedName>
        <fullName evidence="9">RRP12-like protein</fullName>
    </recommendedName>
</protein>